<name>A0A450TD00_9GAMM</name>
<protein>
    <submittedName>
        <fullName evidence="3">CHAD domain-containing protein</fullName>
    </submittedName>
</protein>
<dbReference type="EMBL" id="CAADFD010000097">
    <property type="protein sequence ID" value="VFJ64742.1"/>
    <property type="molecule type" value="Genomic_DNA"/>
</dbReference>
<dbReference type="PROSITE" id="PS51708">
    <property type="entry name" value="CHAD"/>
    <property type="match status" value="1"/>
</dbReference>
<feature type="region of interest" description="Disordered" evidence="1">
    <location>
        <begin position="178"/>
        <end position="205"/>
    </location>
</feature>
<gene>
    <name evidence="3" type="ORF">BECKFW1821B_GA0114236_10971</name>
</gene>
<feature type="compositionally biased region" description="Basic and acidic residues" evidence="1">
    <location>
        <begin position="178"/>
        <end position="194"/>
    </location>
</feature>
<dbReference type="SMART" id="SM00880">
    <property type="entry name" value="CHAD"/>
    <property type="match status" value="1"/>
</dbReference>
<accession>A0A450TD00</accession>
<reference evidence="3" key="1">
    <citation type="submission" date="2019-02" db="EMBL/GenBank/DDBJ databases">
        <authorList>
            <person name="Gruber-Vodicka R. H."/>
            <person name="Seah K. B. B."/>
        </authorList>
    </citation>
    <scope>NUCLEOTIDE SEQUENCE</scope>
    <source>
        <strain evidence="3">BECK_BZ106</strain>
    </source>
</reference>
<evidence type="ECO:0000259" key="2">
    <source>
        <dbReference type="PROSITE" id="PS51708"/>
    </source>
</evidence>
<organism evidence="3">
    <name type="scientific">Candidatus Kentrum sp. FW</name>
    <dbReference type="NCBI Taxonomy" id="2126338"/>
    <lineage>
        <taxon>Bacteria</taxon>
        <taxon>Pseudomonadati</taxon>
        <taxon>Pseudomonadota</taxon>
        <taxon>Gammaproteobacteria</taxon>
        <taxon>Candidatus Kentrum</taxon>
    </lineage>
</organism>
<dbReference type="InterPro" id="IPR007899">
    <property type="entry name" value="CHAD_dom"/>
</dbReference>
<dbReference type="Gene3D" id="1.40.20.10">
    <property type="entry name" value="CHAD domain"/>
    <property type="match status" value="1"/>
</dbReference>
<dbReference type="PANTHER" id="PTHR39339:SF1">
    <property type="entry name" value="CHAD DOMAIN-CONTAINING PROTEIN"/>
    <property type="match status" value="1"/>
</dbReference>
<evidence type="ECO:0000313" key="3">
    <source>
        <dbReference type="EMBL" id="VFJ64742.1"/>
    </source>
</evidence>
<feature type="domain" description="CHAD" evidence="2">
    <location>
        <begin position="203"/>
        <end position="509"/>
    </location>
</feature>
<dbReference type="Pfam" id="PF05235">
    <property type="entry name" value="CHAD"/>
    <property type="match status" value="1"/>
</dbReference>
<proteinExistence type="predicted"/>
<dbReference type="AlphaFoldDB" id="A0A450TD00"/>
<evidence type="ECO:0000256" key="1">
    <source>
        <dbReference type="SAM" id="MobiDB-lite"/>
    </source>
</evidence>
<sequence length="510" mass="58972">MSTTLEFFSCGKTKSPHRLVAELKQVFSSVEARSLPTHLRYLDTFDWRLYERNQVLEALGEGQEIQLTWRHLDTGELHGIAWTDAMPAFPRDLPKGSHWARLGATLGIRALMSVACHEITGQRITLRNNEKKTVVTIESYSVNDSTLARVKGVRGFEKEYRKALEVIQSHCRKVNIDPAREALEGEERKPEGYHPKPPSNRDPSIRTDRICKEILLHLVQVMCENEPGIRQEIDTEFLHDFRVAIRRGRSLLGQLKGIFPKPREQRFRRELAWLQEMTGPLRDMDVYLLDFGQLQRQLPESERQDLLPMRAFLADRQHEAHGNLIRVLDSARYRNFIRDWRAFLEEPVPSHTSLPNASTPIGEMARKRIWRLFREAIREGEAITDASPAENLHELRKTCKKLRYLLEFFGALFPAEKLDTMIKALKVLQDNLGTYQDLQVQQESLLGFRKSMGEEGALIDATDNAMAALVTLFARREQVVRDEFSARFKIFSAGKNQKSFRTLFRPRAKQ</sequence>
<dbReference type="InterPro" id="IPR038186">
    <property type="entry name" value="CHAD_dom_sf"/>
</dbReference>
<dbReference type="PANTHER" id="PTHR39339">
    <property type="entry name" value="SLR1444 PROTEIN"/>
    <property type="match status" value="1"/>
</dbReference>